<dbReference type="InterPro" id="IPR002586">
    <property type="entry name" value="CobQ/CobB/MinD/ParA_Nub-bd_dom"/>
</dbReference>
<dbReference type="Pfam" id="PF01656">
    <property type="entry name" value="CbiA"/>
    <property type="match status" value="1"/>
</dbReference>
<dbReference type="InterPro" id="IPR050625">
    <property type="entry name" value="ParA/MinD_ATPase"/>
</dbReference>
<dbReference type="GO" id="GO:0005829">
    <property type="term" value="C:cytosol"/>
    <property type="evidence" value="ECO:0007669"/>
    <property type="project" value="TreeGrafter"/>
</dbReference>
<dbReference type="RefSeq" id="WP_163772256.1">
    <property type="nucleotide sequence ID" value="NZ_JAAGXA010000006.1"/>
</dbReference>
<keyword evidence="6" id="KW-1185">Reference proteome</keyword>
<evidence type="ECO:0000256" key="3">
    <source>
        <dbReference type="SAM" id="MobiDB-lite"/>
    </source>
</evidence>
<evidence type="ECO:0000256" key="1">
    <source>
        <dbReference type="ARBA" id="ARBA00022741"/>
    </source>
</evidence>
<dbReference type="AlphaFoldDB" id="A0A6P0HJ63"/>
<dbReference type="EMBL" id="JAAGXA010000006">
    <property type="protein sequence ID" value="NEN78718.1"/>
    <property type="molecule type" value="Genomic_DNA"/>
</dbReference>
<evidence type="ECO:0000256" key="2">
    <source>
        <dbReference type="ARBA" id="ARBA00022840"/>
    </source>
</evidence>
<dbReference type="PANTHER" id="PTHR43384">
    <property type="entry name" value="SEPTUM SITE-DETERMINING PROTEIN MIND HOMOLOG, CHLOROPLASTIC-RELATED"/>
    <property type="match status" value="1"/>
</dbReference>
<dbReference type="GO" id="GO:0016887">
    <property type="term" value="F:ATP hydrolysis activity"/>
    <property type="evidence" value="ECO:0007669"/>
    <property type="project" value="TreeGrafter"/>
</dbReference>
<dbReference type="Gene3D" id="3.40.50.300">
    <property type="entry name" value="P-loop containing nucleotide triphosphate hydrolases"/>
    <property type="match status" value="1"/>
</dbReference>
<dbReference type="SUPFAM" id="SSF52540">
    <property type="entry name" value="P-loop containing nucleoside triphosphate hydrolases"/>
    <property type="match status" value="1"/>
</dbReference>
<dbReference type="GO" id="GO:0051782">
    <property type="term" value="P:negative regulation of cell division"/>
    <property type="evidence" value="ECO:0007669"/>
    <property type="project" value="TreeGrafter"/>
</dbReference>
<comment type="caution">
    <text evidence="5">The sequence shown here is derived from an EMBL/GenBank/DDBJ whole genome shotgun (WGS) entry which is preliminary data.</text>
</comment>
<keyword evidence="1" id="KW-0547">Nucleotide-binding</keyword>
<feature type="domain" description="CobQ/CobB/MinD/ParA nucleotide binding" evidence="4">
    <location>
        <begin position="199"/>
        <end position="417"/>
    </location>
</feature>
<evidence type="ECO:0000259" key="4">
    <source>
        <dbReference type="Pfam" id="PF01656"/>
    </source>
</evidence>
<feature type="compositionally biased region" description="Low complexity" evidence="3">
    <location>
        <begin position="172"/>
        <end position="188"/>
    </location>
</feature>
<proteinExistence type="predicted"/>
<protein>
    <recommendedName>
        <fullName evidence="4">CobQ/CobB/MinD/ParA nucleotide binding domain-containing protein</fullName>
    </recommendedName>
</protein>
<evidence type="ECO:0000313" key="5">
    <source>
        <dbReference type="EMBL" id="NEN78718.1"/>
    </source>
</evidence>
<keyword evidence="2" id="KW-0067">ATP-binding</keyword>
<dbReference type="GO" id="GO:0005524">
    <property type="term" value="F:ATP binding"/>
    <property type="evidence" value="ECO:0007669"/>
    <property type="project" value="UniProtKB-KW"/>
</dbReference>
<evidence type="ECO:0000313" key="6">
    <source>
        <dbReference type="Proteomes" id="UP000468687"/>
    </source>
</evidence>
<accession>A0A6P0HJ63</accession>
<name>A0A6P0HJ63_9ACTN</name>
<sequence length="478" mass="48466">MICVLVVGSGAAWEPTALTALASRTDVTVLKRCVDVNDLLAAATLGQADVAVVGLDAPGLDAAAVEHLRRHRVRVVGVVDTTASPEAARAHAHRIGVRALVPAGSGDALLTSVLAPPSTDAPTRPGARPSTGPGSRPSDATVPRGPRLPSSGGRADAPGHDAPTWPGPAPGTPGTSGAPGTPGDPGAAEQSVVGGRVVAVWGPAGAPGRTTVAVGLAAALARRGRSTLLVDADPWGGTVAQALGVLDDVSGLLAAARAHAAGDLETGWPGLVRQVERHLHLLTGLPRPDRWAEVAPEVLEVLLPAAAVAGDVVVDTGFGIEGDEAADLAGRPVRDATTQVALQTADVVAVVGTADPVGLTRLARGLTDLRELEVAAPVHVVVNRMRPTLGWSEAQVRAMLTDVARPAAVHVLPDDVAACDRALVTGRHLLDVGDGPLARGVRGLADALLPGPGVAARTTTRRLRRAGRQRRGQEANSR</sequence>
<dbReference type="Proteomes" id="UP000468687">
    <property type="component" value="Unassembled WGS sequence"/>
</dbReference>
<gene>
    <name evidence="5" type="ORF">G3T38_10550</name>
</gene>
<dbReference type="PANTHER" id="PTHR43384:SF6">
    <property type="entry name" value="SEPTUM SITE-DETERMINING PROTEIN MIND HOMOLOG, CHLOROPLASTIC"/>
    <property type="match status" value="1"/>
</dbReference>
<dbReference type="GO" id="GO:0009898">
    <property type="term" value="C:cytoplasmic side of plasma membrane"/>
    <property type="evidence" value="ECO:0007669"/>
    <property type="project" value="TreeGrafter"/>
</dbReference>
<dbReference type="InterPro" id="IPR027417">
    <property type="entry name" value="P-loop_NTPase"/>
</dbReference>
<organism evidence="5 6">
    <name type="scientific">Nocardioides zeae</name>
    <dbReference type="NCBI Taxonomy" id="1457234"/>
    <lineage>
        <taxon>Bacteria</taxon>
        <taxon>Bacillati</taxon>
        <taxon>Actinomycetota</taxon>
        <taxon>Actinomycetes</taxon>
        <taxon>Propionibacteriales</taxon>
        <taxon>Nocardioidaceae</taxon>
        <taxon>Nocardioides</taxon>
    </lineage>
</organism>
<reference evidence="5 6" key="1">
    <citation type="journal article" date="2014" name="Int. J. Syst. Evol. Microbiol.">
        <title>Nocardioides zeae sp. nov., isolated from the stem of Zea mays.</title>
        <authorList>
            <person name="Glaeser S.P."/>
            <person name="McInroy J.A."/>
            <person name="Busse H.J."/>
            <person name="Kampfer P."/>
        </authorList>
    </citation>
    <scope>NUCLEOTIDE SEQUENCE [LARGE SCALE GENOMIC DNA]</scope>
    <source>
        <strain evidence="5 6">JCM 30728</strain>
    </source>
</reference>
<feature type="region of interest" description="Disordered" evidence="3">
    <location>
        <begin position="111"/>
        <end position="190"/>
    </location>
</feature>